<evidence type="ECO:0000256" key="1">
    <source>
        <dbReference type="ARBA" id="ARBA00022536"/>
    </source>
</evidence>
<dbReference type="SUPFAM" id="SSF57196">
    <property type="entry name" value="EGF/Laminin"/>
    <property type="match status" value="1"/>
</dbReference>
<dbReference type="PANTHER" id="PTHR14949">
    <property type="entry name" value="EGF-LIKE-DOMAIN, MULTIPLE 7, 8"/>
    <property type="match status" value="1"/>
</dbReference>
<feature type="disulfide bond" evidence="5">
    <location>
        <begin position="122"/>
        <end position="132"/>
    </location>
</feature>
<dbReference type="InterPro" id="IPR050969">
    <property type="entry name" value="Dev_Signal_Modulators"/>
</dbReference>
<dbReference type="PANTHER" id="PTHR14949:SF21">
    <property type="entry name" value="EPIDERMAL GROWTH FACTOR-LIKE PROTEIN 7"/>
    <property type="match status" value="1"/>
</dbReference>
<dbReference type="GO" id="GO:0005576">
    <property type="term" value="C:extracellular region"/>
    <property type="evidence" value="ECO:0007669"/>
    <property type="project" value="TreeGrafter"/>
</dbReference>
<gene>
    <name evidence="9" type="primary">Egfl7</name>
    <name evidence="9" type="ORF">CHLAEN_R07511</name>
</gene>
<evidence type="ECO:0000256" key="3">
    <source>
        <dbReference type="ARBA" id="ARBA00022837"/>
    </source>
</evidence>
<evidence type="ECO:0000313" key="10">
    <source>
        <dbReference type="Proteomes" id="UP000579406"/>
    </source>
</evidence>
<dbReference type="OrthoDB" id="155976at2759"/>
<feature type="disulfide bond" evidence="5">
    <location>
        <begin position="140"/>
        <end position="149"/>
    </location>
</feature>
<dbReference type="EMBL" id="VWZY01013140">
    <property type="protein sequence ID" value="NXI60229.1"/>
    <property type="molecule type" value="Genomic_DNA"/>
</dbReference>
<evidence type="ECO:0000256" key="4">
    <source>
        <dbReference type="ARBA" id="ARBA00023157"/>
    </source>
</evidence>
<dbReference type="PROSITE" id="PS50026">
    <property type="entry name" value="EGF_3"/>
    <property type="match status" value="1"/>
</dbReference>
<feature type="chain" id="PRO_5029710941" evidence="7">
    <location>
        <begin position="25"/>
        <end position="289"/>
    </location>
</feature>
<evidence type="ECO:0000313" key="9">
    <source>
        <dbReference type="EMBL" id="NXI60229.1"/>
    </source>
</evidence>
<dbReference type="InterPro" id="IPR011489">
    <property type="entry name" value="EMI_domain"/>
</dbReference>
<dbReference type="PROSITE" id="PS01186">
    <property type="entry name" value="EGF_2"/>
    <property type="match status" value="1"/>
</dbReference>
<dbReference type="AlphaFoldDB" id="A0A7K9UHE3"/>
<comment type="caution">
    <text evidence="5">Lacks conserved residue(s) required for the propagation of feature annotation.</text>
</comment>
<dbReference type="Pfam" id="PF07546">
    <property type="entry name" value="EMI"/>
    <property type="match status" value="1"/>
</dbReference>
<dbReference type="PROSITE" id="PS00022">
    <property type="entry name" value="EGF_1"/>
    <property type="match status" value="1"/>
</dbReference>
<feature type="non-terminal residue" evidence="9">
    <location>
        <position position="289"/>
    </location>
</feature>
<dbReference type="GO" id="GO:0009986">
    <property type="term" value="C:cell surface"/>
    <property type="evidence" value="ECO:0007669"/>
    <property type="project" value="TreeGrafter"/>
</dbReference>
<keyword evidence="10" id="KW-1185">Reference proteome</keyword>
<feature type="non-terminal residue" evidence="9">
    <location>
        <position position="1"/>
    </location>
</feature>
<protein>
    <submittedName>
        <fullName evidence="9">EGFL7 protein</fullName>
    </submittedName>
</protein>
<keyword evidence="4 5" id="KW-1015">Disulfide bond</keyword>
<feature type="region of interest" description="Disordered" evidence="6">
    <location>
        <begin position="197"/>
        <end position="216"/>
    </location>
</feature>
<name>A0A7K9UHE3_9AVES</name>
<keyword evidence="1 5" id="KW-0245">EGF-like domain</keyword>
<feature type="domain" description="EGF-like" evidence="8">
    <location>
        <begin position="118"/>
        <end position="150"/>
    </location>
</feature>
<keyword evidence="2 7" id="KW-0732">Signal</keyword>
<evidence type="ECO:0000256" key="7">
    <source>
        <dbReference type="SAM" id="SignalP"/>
    </source>
</evidence>
<accession>A0A7K9UHE3</accession>
<comment type="caution">
    <text evidence="9">The sequence shown here is derived from an EMBL/GenBank/DDBJ whole genome shotgun (WGS) entry which is preliminary data.</text>
</comment>
<evidence type="ECO:0000259" key="8">
    <source>
        <dbReference type="PROSITE" id="PS50026"/>
    </source>
</evidence>
<reference evidence="9 10" key="1">
    <citation type="submission" date="2019-09" db="EMBL/GenBank/DDBJ databases">
        <title>Bird 10,000 Genomes (B10K) Project - Family phase.</title>
        <authorList>
            <person name="Zhang G."/>
        </authorList>
    </citation>
    <scope>NUCLEOTIDE SEQUENCE [LARGE SCALE GENOMIC DNA]</scope>
    <source>
        <strain evidence="9">B10K-DU-001-61</strain>
        <tissue evidence="9">Muscle</tissue>
    </source>
</reference>
<dbReference type="Pfam" id="PF07974">
    <property type="entry name" value="EGF_2"/>
    <property type="match status" value="1"/>
</dbReference>
<dbReference type="SMART" id="SM00181">
    <property type="entry name" value="EGF"/>
    <property type="match status" value="1"/>
</dbReference>
<organism evidence="9 10">
    <name type="scientific">Chloroceryle aenea</name>
    <name type="common">American pygmy kingfisher</name>
    <dbReference type="NCBI Taxonomy" id="176938"/>
    <lineage>
        <taxon>Eukaryota</taxon>
        <taxon>Metazoa</taxon>
        <taxon>Chordata</taxon>
        <taxon>Craniata</taxon>
        <taxon>Vertebrata</taxon>
        <taxon>Euteleostomi</taxon>
        <taxon>Archelosauria</taxon>
        <taxon>Archosauria</taxon>
        <taxon>Dinosauria</taxon>
        <taxon>Saurischia</taxon>
        <taxon>Theropoda</taxon>
        <taxon>Coelurosauria</taxon>
        <taxon>Aves</taxon>
        <taxon>Neognathae</taxon>
        <taxon>Neoaves</taxon>
        <taxon>Telluraves</taxon>
        <taxon>Coraciimorphae</taxon>
        <taxon>Coraciiformes</taxon>
        <taxon>Cerylidae</taxon>
        <taxon>Chloroceryle</taxon>
    </lineage>
</organism>
<dbReference type="Gene3D" id="2.10.25.10">
    <property type="entry name" value="Laminin"/>
    <property type="match status" value="1"/>
</dbReference>
<dbReference type="InterPro" id="IPR000742">
    <property type="entry name" value="EGF"/>
</dbReference>
<evidence type="ECO:0000256" key="5">
    <source>
        <dbReference type="PROSITE-ProRule" id="PRU00076"/>
    </source>
</evidence>
<keyword evidence="3" id="KW-0106">Calcium</keyword>
<feature type="signal peptide" evidence="7">
    <location>
        <begin position="1"/>
        <end position="24"/>
    </location>
</feature>
<dbReference type="Proteomes" id="UP000579406">
    <property type="component" value="Unassembled WGS sequence"/>
</dbReference>
<dbReference type="GO" id="GO:0005102">
    <property type="term" value="F:signaling receptor binding"/>
    <property type="evidence" value="ECO:0007669"/>
    <property type="project" value="TreeGrafter"/>
</dbReference>
<sequence>MHPIGCLLSGLFFILSTTSTGSFAQAGRRVCATTPQSRAAAYTESHVQPIYQPYLTTCQGHRLCSTYRASWPWTGAGVSCGVCAPCVCAPCVCTHPWWLGREFAPPELPSDTVLVSGPTALCWVPCQNGGSCVFPGRCSCPPGWMGPACQTAPRRALTSLWLSQCSQPSCAALVSTFSPCHCSTLGRLAADDRTCQPLVPAPEPETSSRAGPSSEIKEEMKVLKSRVEALEQKLQLVLAPFHDLMPSAPEDVSADPISRLSHSLQQLDRIDSLSEQISFLEERLETCKC</sequence>
<evidence type="ECO:0000256" key="6">
    <source>
        <dbReference type="SAM" id="MobiDB-lite"/>
    </source>
</evidence>
<proteinExistence type="predicted"/>
<dbReference type="CDD" id="cd00054">
    <property type="entry name" value="EGF_CA"/>
    <property type="match status" value="1"/>
</dbReference>
<dbReference type="InterPro" id="IPR013111">
    <property type="entry name" value="EGF_extracell"/>
</dbReference>
<evidence type="ECO:0000256" key="2">
    <source>
        <dbReference type="ARBA" id="ARBA00022729"/>
    </source>
</evidence>